<dbReference type="GO" id="GO:0016853">
    <property type="term" value="F:isomerase activity"/>
    <property type="evidence" value="ECO:0007669"/>
    <property type="project" value="UniProtKB-KW"/>
</dbReference>
<dbReference type="Proteomes" id="UP000003963">
    <property type="component" value="Unassembled WGS sequence"/>
</dbReference>
<dbReference type="STRING" id="457427.SSOG_00935"/>
<keyword evidence="3" id="KW-1185">Reference proteome</keyword>
<accession>D9WFY7</accession>
<feature type="domain" description="DSBA-like thioredoxin" evidence="1">
    <location>
        <begin position="13"/>
        <end position="215"/>
    </location>
</feature>
<dbReference type="CDD" id="cd03024">
    <property type="entry name" value="DsbA_FrnE"/>
    <property type="match status" value="1"/>
</dbReference>
<reference evidence="2 3" key="1">
    <citation type="submission" date="2009-02" db="EMBL/GenBank/DDBJ databases">
        <title>Annotation of Streptomyces hygroscopicus strain ATCC 53653.</title>
        <authorList>
            <consortium name="The Broad Institute Genome Sequencing Platform"/>
            <consortium name="Broad Institute Microbial Sequencing Center"/>
            <person name="Fischbach M."/>
            <person name="Godfrey P."/>
            <person name="Ward D."/>
            <person name="Young S."/>
            <person name="Zeng Q."/>
            <person name="Koehrsen M."/>
            <person name="Alvarado L."/>
            <person name="Berlin A.M."/>
            <person name="Bochicchio J."/>
            <person name="Borenstein D."/>
            <person name="Chapman S.B."/>
            <person name="Chen Z."/>
            <person name="Engels R."/>
            <person name="Freedman E."/>
            <person name="Gellesch M."/>
            <person name="Goldberg J."/>
            <person name="Griggs A."/>
            <person name="Gujja S."/>
            <person name="Heilman E.R."/>
            <person name="Heiman D.I."/>
            <person name="Hepburn T.A."/>
            <person name="Howarth C."/>
            <person name="Jen D."/>
            <person name="Larson L."/>
            <person name="Lewis B."/>
            <person name="Mehta T."/>
            <person name="Park D."/>
            <person name="Pearson M."/>
            <person name="Richards J."/>
            <person name="Roberts A."/>
            <person name="Saif S."/>
            <person name="Shea T.D."/>
            <person name="Shenoy N."/>
            <person name="Sisk P."/>
            <person name="Stolte C."/>
            <person name="Sykes S.N."/>
            <person name="Thomson T."/>
            <person name="Walk T."/>
            <person name="White J."/>
            <person name="Yandava C."/>
            <person name="Straight P."/>
            <person name="Clardy J."/>
            <person name="Hung D."/>
            <person name="Kolter R."/>
            <person name="Mekalanos J."/>
            <person name="Walker S."/>
            <person name="Walsh C.T."/>
            <person name="Wieland-Brown L.C."/>
            <person name="Haas B."/>
            <person name="Nusbaum C."/>
            <person name="Birren B."/>
        </authorList>
    </citation>
    <scope>NUCLEOTIDE SEQUENCE [LARGE SCALE GENOMIC DNA]</scope>
    <source>
        <strain evidence="2 3">ATCC 53653</strain>
    </source>
</reference>
<dbReference type="InterPro" id="IPR036249">
    <property type="entry name" value="Thioredoxin-like_sf"/>
</dbReference>
<sequence length="227" mass="24677">MMSAPERPEGRLVVDVWSDIMCPFCYIGDTLLAQALEKFPHGSDVEIRYHSFQLMPHLPADHAVDLNELLSKERGFPKAQAKAMNAQVAARAAEIGLDFRLDSAIATNTRAAHRLIHFAGSQGRQHDMVQRLFRAYFTDGLHVGDHDVLAGLAAEIGLDRSAAHEALDSGAFDADVDADVRQAGQLGIGGVPFFVFDGQYAVSGAQPVETFLEALDVAWKGKFTKSA</sequence>
<dbReference type="SUPFAM" id="SSF52833">
    <property type="entry name" value="Thioredoxin-like"/>
    <property type="match status" value="1"/>
</dbReference>
<evidence type="ECO:0000313" key="2">
    <source>
        <dbReference type="EMBL" id="EFL21223.1"/>
    </source>
</evidence>
<evidence type="ECO:0000313" key="3">
    <source>
        <dbReference type="Proteomes" id="UP000003963"/>
    </source>
</evidence>
<protein>
    <submittedName>
        <fullName evidence="2">Protein disulfide isomerase (S-S rearrangase)</fullName>
    </submittedName>
</protein>
<dbReference type="Pfam" id="PF01323">
    <property type="entry name" value="DSBA"/>
    <property type="match status" value="1"/>
</dbReference>
<dbReference type="PANTHER" id="PTHR13887">
    <property type="entry name" value="GLUTATHIONE S-TRANSFERASE KAPPA"/>
    <property type="match status" value="1"/>
</dbReference>
<dbReference type="GO" id="GO:0016491">
    <property type="term" value="F:oxidoreductase activity"/>
    <property type="evidence" value="ECO:0007669"/>
    <property type="project" value="InterPro"/>
</dbReference>
<dbReference type="EMBL" id="GG657754">
    <property type="protein sequence ID" value="EFL21223.1"/>
    <property type="molecule type" value="Genomic_DNA"/>
</dbReference>
<dbReference type="InterPro" id="IPR001853">
    <property type="entry name" value="DSBA-like_thioredoxin_dom"/>
</dbReference>
<dbReference type="PANTHER" id="PTHR13887:SF41">
    <property type="entry name" value="THIOREDOXIN SUPERFAMILY PROTEIN"/>
    <property type="match status" value="1"/>
</dbReference>
<organism evidence="2 3">
    <name type="scientific">Streptomyces himastatinicus ATCC 53653</name>
    <dbReference type="NCBI Taxonomy" id="457427"/>
    <lineage>
        <taxon>Bacteria</taxon>
        <taxon>Bacillati</taxon>
        <taxon>Actinomycetota</taxon>
        <taxon>Actinomycetes</taxon>
        <taxon>Kitasatosporales</taxon>
        <taxon>Streptomycetaceae</taxon>
        <taxon>Streptomyces</taxon>
        <taxon>Streptomyces violaceusniger group</taxon>
    </lineage>
</organism>
<evidence type="ECO:0000259" key="1">
    <source>
        <dbReference type="Pfam" id="PF01323"/>
    </source>
</evidence>
<keyword evidence="2" id="KW-0413">Isomerase</keyword>
<dbReference type="HOGENOM" id="CLU_069253_0_2_11"/>
<gene>
    <name evidence="2" type="ORF">SSOG_00935</name>
</gene>
<dbReference type="AlphaFoldDB" id="D9WFY7"/>
<name>D9WFY7_9ACTN</name>
<proteinExistence type="predicted"/>
<dbReference type="Gene3D" id="3.40.30.10">
    <property type="entry name" value="Glutaredoxin"/>
    <property type="match status" value="1"/>
</dbReference>